<dbReference type="EMBL" id="CAEMXZ010000044">
    <property type="protein sequence ID" value="CAB4323427.1"/>
    <property type="molecule type" value="Genomic_DNA"/>
</dbReference>
<dbReference type="AlphaFoldDB" id="A0A6J5YG19"/>
<dbReference type="SUPFAM" id="SSF53474">
    <property type="entry name" value="alpha/beta-Hydrolases"/>
    <property type="match status" value="1"/>
</dbReference>
<name>A0A6J5YG19_9ZZZZ</name>
<reference evidence="1" key="1">
    <citation type="submission" date="2020-05" db="EMBL/GenBank/DDBJ databases">
        <authorList>
            <person name="Chiriac C."/>
            <person name="Salcher M."/>
            <person name="Ghai R."/>
            <person name="Kavagutti S V."/>
        </authorList>
    </citation>
    <scope>NUCLEOTIDE SEQUENCE</scope>
</reference>
<dbReference type="InterPro" id="IPR050261">
    <property type="entry name" value="FrsA_esterase"/>
</dbReference>
<dbReference type="PANTHER" id="PTHR22946">
    <property type="entry name" value="DIENELACTONE HYDROLASE DOMAIN-CONTAINING PROTEIN-RELATED"/>
    <property type="match status" value="1"/>
</dbReference>
<accession>A0A6J5YG19</accession>
<evidence type="ECO:0000313" key="1">
    <source>
        <dbReference type="EMBL" id="CAB4323427.1"/>
    </source>
</evidence>
<proteinExistence type="predicted"/>
<gene>
    <name evidence="1" type="ORF">UFOPK1392_01182</name>
    <name evidence="2" type="ORF">UFOPK3733_00245</name>
</gene>
<sequence>MEKLFRSGTIELAGHVARPRIAAGTTVPGLVLAHGFPDVNQGGRLSARSFPELADRIATEMGWMALVFTFRGCGDSNGDFSMNGWRDDMLAACAFMRQMPEVRDVWAGGFGSGGSMALCAAAIDREIRGVAAMGAHADFDDWATHPRRLLEYARETSIIRTPSFPSPFEPWARQIREVSAVRAIRSVAPRPVLIMHGTEDQVVPVLDSQVLAEAHGSADLRIIDGGGHQLRHDPRAVAVLLGWLDRQRARGSAASTSMP</sequence>
<dbReference type="InterPro" id="IPR029058">
    <property type="entry name" value="AB_hydrolase_fold"/>
</dbReference>
<dbReference type="EMBL" id="CAFBNC010000006">
    <property type="protein sequence ID" value="CAB4923941.1"/>
    <property type="molecule type" value="Genomic_DNA"/>
</dbReference>
<protein>
    <submittedName>
        <fullName evidence="1">Unannotated protein</fullName>
    </submittedName>
</protein>
<organism evidence="1">
    <name type="scientific">freshwater metagenome</name>
    <dbReference type="NCBI Taxonomy" id="449393"/>
    <lineage>
        <taxon>unclassified sequences</taxon>
        <taxon>metagenomes</taxon>
        <taxon>ecological metagenomes</taxon>
    </lineage>
</organism>
<dbReference type="Gene3D" id="3.40.50.1820">
    <property type="entry name" value="alpha/beta hydrolase"/>
    <property type="match status" value="1"/>
</dbReference>
<evidence type="ECO:0000313" key="2">
    <source>
        <dbReference type="EMBL" id="CAB4923941.1"/>
    </source>
</evidence>